<name>S2DPI0_INDAL</name>
<evidence type="ECO:0000313" key="2">
    <source>
        <dbReference type="Proteomes" id="UP000006073"/>
    </source>
</evidence>
<reference evidence="1 2" key="1">
    <citation type="journal article" date="2013" name="Genome Announc.">
        <title>Draft Genome Sequence of Indibacter alkaliphilus Strain LW1T, Isolated from Lonar Lake, a Haloalkaline Lake in the Buldana District of Maharashtra, India.</title>
        <authorList>
            <person name="Singh A."/>
            <person name="Kumar Jangir P."/>
            <person name="Sharma R."/>
            <person name="Singh A."/>
            <person name="Kumar Pinnaka A."/>
            <person name="Shivaji S."/>
        </authorList>
    </citation>
    <scope>NUCLEOTIDE SEQUENCE [LARGE SCALE GENOMIC DNA]</scope>
    <source>
        <strain evidence="2">CCUG 57479 / KCTC 22604 / LW1</strain>
    </source>
</reference>
<dbReference type="EMBL" id="ALWO02000044">
    <property type="protein sequence ID" value="EOZ93881.1"/>
    <property type="molecule type" value="Genomic_DNA"/>
</dbReference>
<sequence>MKDEGGRVKDEGGRVKDEYRIMKLRPVRLVIKAERKGEG</sequence>
<protein>
    <submittedName>
        <fullName evidence="1">Uncharacterized protein</fullName>
    </submittedName>
</protein>
<keyword evidence="2" id="KW-1185">Reference proteome</keyword>
<dbReference type="STRING" id="1189612.A33Q_3486"/>
<organism evidence="1 2">
    <name type="scientific">Indibacter alkaliphilus (strain CCUG 57479 / KCTC 22604 / LW1)</name>
    <dbReference type="NCBI Taxonomy" id="1189612"/>
    <lineage>
        <taxon>Bacteria</taxon>
        <taxon>Pseudomonadati</taxon>
        <taxon>Bacteroidota</taxon>
        <taxon>Cytophagia</taxon>
        <taxon>Cytophagales</taxon>
        <taxon>Cyclobacteriaceae</taxon>
    </lineage>
</organism>
<evidence type="ECO:0000313" key="1">
    <source>
        <dbReference type="EMBL" id="EOZ93881.1"/>
    </source>
</evidence>
<proteinExistence type="predicted"/>
<accession>S2DPI0</accession>
<comment type="caution">
    <text evidence="1">The sequence shown here is derived from an EMBL/GenBank/DDBJ whole genome shotgun (WGS) entry which is preliminary data.</text>
</comment>
<gene>
    <name evidence="1" type="ORF">A33Q_3486</name>
</gene>
<dbReference type="AlphaFoldDB" id="S2DPI0"/>
<dbReference type="Proteomes" id="UP000006073">
    <property type="component" value="Unassembled WGS sequence"/>
</dbReference>